<gene>
    <name evidence="1" type="ORF">GCM10025870_01270</name>
</gene>
<dbReference type="EMBL" id="AP027734">
    <property type="protein sequence ID" value="BDZ53054.1"/>
    <property type="molecule type" value="Genomic_DNA"/>
</dbReference>
<dbReference type="Pfam" id="PF07661">
    <property type="entry name" value="MORN_2"/>
    <property type="match status" value="2"/>
</dbReference>
<keyword evidence="2" id="KW-1185">Reference proteome</keyword>
<evidence type="ECO:0000313" key="1">
    <source>
        <dbReference type="EMBL" id="BDZ53054.1"/>
    </source>
</evidence>
<sequence>MNNGPLVPDSDLDFDADLVCTLDGLPFTGTAFEESPVLGRSEITYRDGVQEGVARDWYPSGTLKGESEFVQGALHGVVREFRPDGMLAEESRYEYGIRILRRTFAADGSAVTTEKLDEGGDEADLLQRLRRELGWPS</sequence>
<dbReference type="SUPFAM" id="SSF82185">
    <property type="entry name" value="Histone H3 K4-specific methyltransferase SET7/9 N-terminal domain"/>
    <property type="match status" value="1"/>
</dbReference>
<dbReference type="Gene3D" id="2.20.110.10">
    <property type="entry name" value="Histone H3 K4-specific methyltransferase SET7/9 N-terminal domain"/>
    <property type="match status" value="1"/>
</dbReference>
<protein>
    <recommendedName>
        <fullName evidence="3">MORN repeat variant</fullName>
    </recommendedName>
</protein>
<evidence type="ECO:0000313" key="2">
    <source>
        <dbReference type="Proteomes" id="UP001321477"/>
    </source>
</evidence>
<reference evidence="2" key="1">
    <citation type="journal article" date="2019" name="Int. J. Syst. Evol. Microbiol.">
        <title>The Global Catalogue of Microorganisms (GCM) 10K type strain sequencing project: providing services to taxonomists for standard genome sequencing and annotation.</title>
        <authorList>
            <consortium name="The Broad Institute Genomics Platform"/>
            <consortium name="The Broad Institute Genome Sequencing Center for Infectious Disease"/>
            <person name="Wu L."/>
            <person name="Ma J."/>
        </authorList>
    </citation>
    <scope>NUCLEOTIDE SEQUENCE [LARGE SCALE GENOMIC DNA]</scope>
    <source>
        <strain evidence="2">NBRC 109019</strain>
    </source>
</reference>
<proteinExistence type="predicted"/>
<dbReference type="Proteomes" id="UP001321477">
    <property type="component" value="Chromosome"/>
</dbReference>
<evidence type="ECO:0008006" key="3">
    <source>
        <dbReference type="Google" id="ProtNLM"/>
    </source>
</evidence>
<name>A0ABM8GXB1_9MICO</name>
<dbReference type="InterPro" id="IPR011652">
    <property type="entry name" value="MORN_2"/>
</dbReference>
<accession>A0ABM8GXB1</accession>
<organism evidence="1 2">
    <name type="scientific">Agromyces marinus</name>
    <dbReference type="NCBI Taxonomy" id="1389020"/>
    <lineage>
        <taxon>Bacteria</taxon>
        <taxon>Bacillati</taxon>
        <taxon>Actinomycetota</taxon>
        <taxon>Actinomycetes</taxon>
        <taxon>Micrococcales</taxon>
        <taxon>Microbacteriaceae</taxon>
        <taxon>Agromyces</taxon>
    </lineage>
</organism>